<dbReference type="EMBL" id="JBHSGI010000034">
    <property type="protein sequence ID" value="MFC4671964.1"/>
    <property type="molecule type" value="Genomic_DNA"/>
</dbReference>
<dbReference type="SUPFAM" id="SSF103365">
    <property type="entry name" value="Hypothetical protein PH1602"/>
    <property type="match status" value="1"/>
</dbReference>
<evidence type="ECO:0000256" key="1">
    <source>
        <dbReference type="ARBA" id="ARBA00001936"/>
    </source>
</evidence>
<evidence type="ECO:0000256" key="8">
    <source>
        <dbReference type="ARBA" id="ARBA00023211"/>
    </source>
</evidence>
<evidence type="ECO:0000256" key="3">
    <source>
        <dbReference type="ARBA" id="ARBA00022598"/>
    </source>
</evidence>
<dbReference type="Proteomes" id="UP001595973">
    <property type="component" value="Unassembled WGS sequence"/>
</dbReference>
<evidence type="ECO:0000256" key="5">
    <source>
        <dbReference type="ARBA" id="ARBA00022741"/>
    </source>
</evidence>
<dbReference type="InterPro" id="IPR052915">
    <property type="entry name" value="RtcB-like"/>
</dbReference>
<evidence type="ECO:0000313" key="10">
    <source>
        <dbReference type="EMBL" id="MFC4671964.1"/>
    </source>
</evidence>
<dbReference type="InterPro" id="IPR036025">
    <property type="entry name" value="RtcB-like_sf"/>
</dbReference>
<comment type="catalytic activity">
    <reaction evidence="9">
        <text>a 3'-end 3'-phospho-ribonucleotide-RNA + a 5'-end dephospho-ribonucleoside-RNA + GTP = a ribonucleotidyl-ribonucleotide-RNA + GMP + diphosphate</text>
        <dbReference type="Rhea" id="RHEA:68076"/>
        <dbReference type="Rhea" id="RHEA-COMP:10463"/>
        <dbReference type="Rhea" id="RHEA-COMP:13936"/>
        <dbReference type="Rhea" id="RHEA-COMP:17355"/>
        <dbReference type="ChEBI" id="CHEBI:33019"/>
        <dbReference type="ChEBI" id="CHEBI:37565"/>
        <dbReference type="ChEBI" id="CHEBI:58115"/>
        <dbReference type="ChEBI" id="CHEBI:83062"/>
        <dbReference type="ChEBI" id="CHEBI:138284"/>
        <dbReference type="ChEBI" id="CHEBI:173118"/>
        <dbReference type="EC" id="6.5.1.8"/>
    </reaction>
</comment>
<accession>A0ABV9KPK7</accession>
<evidence type="ECO:0000256" key="7">
    <source>
        <dbReference type="ARBA" id="ARBA00023134"/>
    </source>
</evidence>
<keyword evidence="11" id="KW-1185">Reference proteome</keyword>
<gene>
    <name evidence="10" type="ORF">ACFO5X_25670</name>
</gene>
<keyword evidence="4" id="KW-0479">Metal-binding</keyword>
<comment type="caution">
    <text evidence="10">The sequence shown here is derived from an EMBL/GenBank/DDBJ whole genome shotgun (WGS) entry which is preliminary data.</text>
</comment>
<dbReference type="PANTHER" id="PTHR43749:SF2">
    <property type="entry name" value="RNA-SPLICING LIGASE RTCB"/>
    <property type="match status" value="1"/>
</dbReference>
<sequence>MTVTGKDLMALGFEQGADLGRAIDAVNALGLSGPALAEWVVRNKPSPRAGLQEAPAYRFNLDAEDEAEAENVAKVRETMDVLMRTPTLRQGAVMPDACPAGPVGTIPVGGVVAAKNAIHPGMHSADICCSVMITEFAEASPKDILDAVHKATHFGPGGRPNGQRYTMSPDLYDAFRANAFLSDKKILQAAQEHLGTQGDGNHFAFVGVSAANGTTCLVTHHGSRGPGAGLYKLGMRVAEGWRKKLSVGVLKENAWIPADSADGLAYWEALQLVRKWTKSNHNALHQAATVFAGAKVRERFWNEHNFVFRQGDLFWHAKGATPIDTTLLPDTNGTQIVPMNMAEPVLLIRGAPNDANLGFAPHGAGRNMSRTAHKRTKAGRSAESIFAEETEGLDARFYSGKIDISELPSAYKPAASVRDQMRRFGLADVVDEIRPYGSIMAGDWERDAPWRKKAQARHAARTIAG</sequence>
<name>A0ABV9KPK7_9RHOB</name>
<evidence type="ECO:0000256" key="4">
    <source>
        <dbReference type="ARBA" id="ARBA00022723"/>
    </source>
</evidence>
<keyword evidence="8" id="KW-0464">Manganese</keyword>
<organism evidence="10 11">
    <name type="scientific">Seohaeicola nanhaiensis</name>
    <dbReference type="NCBI Taxonomy" id="1387282"/>
    <lineage>
        <taxon>Bacteria</taxon>
        <taxon>Pseudomonadati</taxon>
        <taxon>Pseudomonadota</taxon>
        <taxon>Alphaproteobacteria</taxon>
        <taxon>Rhodobacterales</taxon>
        <taxon>Roseobacteraceae</taxon>
        <taxon>Seohaeicola</taxon>
    </lineage>
</organism>
<reference evidence="11" key="1">
    <citation type="journal article" date="2019" name="Int. J. Syst. Evol. Microbiol.">
        <title>The Global Catalogue of Microorganisms (GCM) 10K type strain sequencing project: providing services to taxonomists for standard genome sequencing and annotation.</title>
        <authorList>
            <consortium name="The Broad Institute Genomics Platform"/>
            <consortium name="The Broad Institute Genome Sequencing Center for Infectious Disease"/>
            <person name="Wu L."/>
            <person name="Ma J."/>
        </authorList>
    </citation>
    <scope>NUCLEOTIDE SEQUENCE [LARGE SCALE GENOMIC DNA]</scope>
    <source>
        <strain evidence="11">CGMCC 4.7283</strain>
    </source>
</reference>
<evidence type="ECO:0000256" key="2">
    <source>
        <dbReference type="ARBA" id="ARBA00012726"/>
    </source>
</evidence>
<protein>
    <recommendedName>
        <fullName evidence="2">3'-phosphate/5'-hydroxy nucleic acid ligase</fullName>
        <ecNumber evidence="2">6.5.1.8</ecNumber>
    </recommendedName>
</protein>
<evidence type="ECO:0000256" key="9">
    <source>
        <dbReference type="ARBA" id="ARBA00047746"/>
    </source>
</evidence>
<dbReference type="PANTHER" id="PTHR43749">
    <property type="entry name" value="RNA-SPLICING LIGASE RTCB"/>
    <property type="match status" value="1"/>
</dbReference>
<dbReference type="EC" id="6.5.1.8" evidence="2"/>
<dbReference type="Pfam" id="PF01139">
    <property type="entry name" value="RtcB"/>
    <property type="match status" value="1"/>
</dbReference>
<keyword evidence="6" id="KW-0692">RNA repair</keyword>
<evidence type="ECO:0000256" key="6">
    <source>
        <dbReference type="ARBA" id="ARBA00022800"/>
    </source>
</evidence>
<dbReference type="RefSeq" id="WP_380723058.1">
    <property type="nucleotide sequence ID" value="NZ_JBHSGI010000034.1"/>
</dbReference>
<evidence type="ECO:0000313" key="11">
    <source>
        <dbReference type="Proteomes" id="UP001595973"/>
    </source>
</evidence>
<proteinExistence type="predicted"/>
<keyword evidence="7" id="KW-0342">GTP-binding</keyword>
<keyword evidence="3" id="KW-0436">Ligase</keyword>
<dbReference type="Gene3D" id="3.90.1860.10">
    <property type="entry name" value="tRNA-splicing ligase RtcB"/>
    <property type="match status" value="1"/>
</dbReference>
<comment type="cofactor">
    <cofactor evidence="1">
        <name>Mn(2+)</name>
        <dbReference type="ChEBI" id="CHEBI:29035"/>
    </cofactor>
</comment>
<keyword evidence="5" id="KW-0547">Nucleotide-binding</keyword>
<dbReference type="InterPro" id="IPR001233">
    <property type="entry name" value="RtcB"/>
</dbReference>